<proteinExistence type="predicted"/>
<keyword evidence="2" id="KW-1185">Reference proteome</keyword>
<dbReference type="Proteomes" id="UP001060085">
    <property type="component" value="Linkage Group LG04"/>
</dbReference>
<sequence length="145" mass="16911">MRLINGERISHSVSIGHCVLSARRKLKTKLDRVMEVLENRSEGNFTFNERERERESLWNHLTREGKDQESRREWKGEVDLSILPNGIMAISQRKLDNDSDDEVVDVKIGPNSASGSHLYLWRRFRSKNIEPLPISTMQVVFFEIC</sequence>
<protein>
    <submittedName>
        <fullName evidence="1">Uncharacterized protein</fullName>
    </submittedName>
</protein>
<dbReference type="EMBL" id="CM044704">
    <property type="protein sequence ID" value="KAI5668258.1"/>
    <property type="molecule type" value="Genomic_DNA"/>
</dbReference>
<evidence type="ECO:0000313" key="2">
    <source>
        <dbReference type="Proteomes" id="UP001060085"/>
    </source>
</evidence>
<reference evidence="2" key="1">
    <citation type="journal article" date="2023" name="Nat. Plants">
        <title>Single-cell RNA sequencing provides a high-resolution roadmap for understanding the multicellular compartmentation of specialized metabolism.</title>
        <authorList>
            <person name="Sun S."/>
            <person name="Shen X."/>
            <person name="Li Y."/>
            <person name="Li Y."/>
            <person name="Wang S."/>
            <person name="Li R."/>
            <person name="Zhang H."/>
            <person name="Shen G."/>
            <person name="Guo B."/>
            <person name="Wei J."/>
            <person name="Xu J."/>
            <person name="St-Pierre B."/>
            <person name="Chen S."/>
            <person name="Sun C."/>
        </authorList>
    </citation>
    <scope>NUCLEOTIDE SEQUENCE [LARGE SCALE GENOMIC DNA]</scope>
</reference>
<evidence type="ECO:0000313" key="1">
    <source>
        <dbReference type="EMBL" id="KAI5668258.1"/>
    </source>
</evidence>
<accession>A0ACC0B6U5</accession>
<organism evidence="1 2">
    <name type="scientific">Catharanthus roseus</name>
    <name type="common">Madagascar periwinkle</name>
    <name type="synonym">Vinca rosea</name>
    <dbReference type="NCBI Taxonomy" id="4058"/>
    <lineage>
        <taxon>Eukaryota</taxon>
        <taxon>Viridiplantae</taxon>
        <taxon>Streptophyta</taxon>
        <taxon>Embryophyta</taxon>
        <taxon>Tracheophyta</taxon>
        <taxon>Spermatophyta</taxon>
        <taxon>Magnoliopsida</taxon>
        <taxon>eudicotyledons</taxon>
        <taxon>Gunneridae</taxon>
        <taxon>Pentapetalae</taxon>
        <taxon>asterids</taxon>
        <taxon>lamiids</taxon>
        <taxon>Gentianales</taxon>
        <taxon>Apocynaceae</taxon>
        <taxon>Rauvolfioideae</taxon>
        <taxon>Vinceae</taxon>
        <taxon>Catharanthinae</taxon>
        <taxon>Catharanthus</taxon>
    </lineage>
</organism>
<gene>
    <name evidence="1" type="ORF">M9H77_18111</name>
</gene>
<comment type="caution">
    <text evidence="1">The sequence shown here is derived from an EMBL/GenBank/DDBJ whole genome shotgun (WGS) entry which is preliminary data.</text>
</comment>
<name>A0ACC0B6U5_CATRO</name>